<gene>
    <name evidence="1" type="ORF">EAV92_10325</name>
</gene>
<dbReference type="KEGG" id="coh:EAV92_10325"/>
<reference evidence="1 2" key="1">
    <citation type="submission" date="2018-10" db="EMBL/GenBank/DDBJ databases">
        <title>Genome Sequence of Cohnella sp.</title>
        <authorList>
            <person name="Srinivasan S."/>
            <person name="Kim M.K."/>
        </authorList>
    </citation>
    <scope>NUCLEOTIDE SEQUENCE [LARGE SCALE GENOMIC DNA]</scope>
    <source>
        <strain evidence="1 2">18JY8-7</strain>
    </source>
</reference>
<dbReference type="Pfam" id="PF13552">
    <property type="entry name" value="DUF4127"/>
    <property type="match status" value="1"/>
</dbReference>
<sequence length="519" mass="58027">MTSIVYLPLDERPCNAVYPVQIAAATDLKLVTPPDSILGAKKTPADTTSIADWLLEQTASADRLIVSLDMLIYGGIVPSRLHSLSLEECRARLATLEACRRNNPRLRIYGFNLIMRAPAYSSNDEEPEYYADYGAQLSRNGWLQDKQSREGLNEEEQAEWQALLAGLPADVLEDFTGRRRLNAAVNAMAIEAVKNGTIDFLIIPLDDNAKYGYTSTEQRRLLLQIEEHRLMDRVHVYPGADEIGCTLFSRVFCEVKGYKPEIYVRFSATAGPLAIPRYEDRSLGESLKSQITAAGGFIGDHASEADFVLMVNSPPVGQYDMAETSFPYANRHAAYFSETNLREFAQAIRRYADKGYMVALADVATSNGSDRPLMNLLSGSGLLPALSAYAAWNTTGNTLGTVISHAIVESYYRKEEGRAGNERSRNSETFFVSRLLEDWGYQALIRSDIGENHLAALGGNYFDVAAIHDEVTALVRSKMEDFIGEYLQDLQPERFRLERVYMPWKRMFEVGLDLRLAAE</sequence>
<keyword evidence="2" id="KW-1185">Reference proteome</keyword>
<dbReference type="RefSeq" id="WP_123041005.1">
    <property type="nucleotide sequence ID" value="NZ_CP033433.1"/>
</dbReference>
<dbReference type="Proteomes" id="UP000269097">
    <property type="component" value="Chromosome"/>
</dbReference>
<proteinExistence type="predicted"/>
<evidence type="ECO:0000313" key="2">
    <source>
        <dbReference type="Proteomes" id="UP000269097"/>
    </source>
</evidence>
<accession>A0A3G3JXE4</accession>
<protein>
    <submittedName>
        <fullName evidence="1">DUF4127 family protein</fullName>
    </submittedName>
</protein>
<dbReference type="AlphaFoldDB" id="A0A3G3JXE4"/>
<name>A0A3G3JXE4_9BACL</name>
<dbReference type="EMBL" id="CP033433">
    <property type="protein sequence ID" value="AYQ72923.1"/>
    <property type="molecule type" value="Genomic_DNA"/>
</dbReference>
<dbReference type="InterPro" id="IPR025394">
    <property type="entry name" value="DUF4127"/>
</dbReference>
<evidence type="ECO:0000313" key="1">
    <source>
        <dbReference type="EMBL" id="AYQ72923.1"/>
    </source>
</evidence>
<organism evidence="1 2">
    <name type="scientific">Cohnella candidum</name>
    <dbReference type="NCBI Taxonomy" id="2674991"/>
    <lineage>
        <taxon>Bacteria</taxon>
        <taxon>Bacillati</taxon>
        <taxon>Bacillota</taxon>
        <taxon>Bacilli</taxon>
        <taxon>Bacillales</taxon>
        <taxon>Paenibacillaceae</taxon>
        <taxon>Cohnella</taxon>
    </lineage>
</organism>